<dbReference type="InterPro" id="IPR001857">
    <property type="entry name" value="Ribosomal_bL19"/>
</dbReference>
<sequence>MARQKAKETALAVKRARRISEKQETKSEVKVDSDQEGSFRFGDTVKVFYKIKEEGKERIQPFEGILIAQKGAGVSKTITVRKIGSLGIGVERIFPLRSPNIEKIEVTRRGKVRRAKLYYLREKSSLKSLKSQ</sequence>
<dbReference type="PROSITE" id="PS01015">
    <property type="entry name" value="RIBOSOMAL_L19"/>
    <property type="match status" value="1"/>
</dbReference>
<dbReference type="EMBL" id="DSPJ01000054">
    <property type="protein sequence ID" value="HEX61895.1"/>
    <property type="molecule type" value="Genomic_DNA"/>
</dbReference>
<reference evidence="8" key="1">
    <citation type="journal article" date="2020" name="mSystems">
        <title>Genome- and Community-Level Interaction Insights into Carbon Utilization and Element Cycling Functions of Hydrothermarchaeota in Hydrothermal Sediment.</title>
        <authorList>
            <person name="Zhou Z."/>
            <person name="Liu Y."/>
            <person name="Xu W."/>
            <person name="Pan J."/>
            <person name="Luo Z.H."/>
            <person name="Li M."/>
        </authorList>
    </citation>
    <scope>NUCLEOTIDE SEQUENCE [LARGE SCALE GENOMIC DNA]</scope>
    <source>
        <strain evidence="8">SpSt-361</strain>
    </source>
</reference>
<dbReference type="GO" id="GO:0022625">
    <property type="term" value="C:cytosolic large ribosomal subunit"/>
    <property type="evidence" value="ECO:0007669"/>
    <property type="project" value="TreeGrafter"/>
</dbReference>
<evidence type="ECO:0000313" key="8">
    <source>
        <dbReference type="EMBL" id="HEX61895.1"/>
    </source>
</evidence>
<evidence type="ECO:0000256" key="7">
    <source>
        <dbReference type="SAM" id="MobiDB-lite"/>
    </source>
</evidence>
<dbReference type="InterPro" id="IPR008991">
    <property type="entry name" value="Translation_prot_SH3-like_sf"/>
</dbReference>
<dbReference type="SUPFAM" id="SSF50104">
    <property type="entry name" value="Translation proteins SH3-like domain"/>
    <property type="match status" value="1"/>
</dbReference>
<organism evidence="8">
    <name type="scientific">candidate division WWE3 bacterium</name>
    <dbReference type="NCBI Taxonomy" id="2053526"/>
    <lineage>
        <taxon>Bacteria</taxon>
        <taxon>Katanobacteria</taxon>
    </lineage>
</organism>
<dbReference type="GO" id="GO:0006412">
    <property type="term" value="P:translation"/>
    <property type="evidence" value="ECO:0007669"/>
    <property type="project" value="UniProtKB-UniRule"/>
</dbReference>
<dbReference type="GO" id="GO:0003735">
    <property type="term" value="F:structural constituent of ribosome"/>
    <property type="evidence" value="ECO:0007669"/>
    <property type="project" value="InterPro"/>
</dbReference>
<name>A0A831YZQ1_UNCKA</name>
<feature type="region of interest" description="Disordered" evidence="7">
    <location>
        <begin position="1"/>
        <end position="34"/>
    </location>
</feature>
<comment type="function">
    <text evidence="5 6">This protein is located at the 30S-50S ribosomal subunit interface and may play a role in the structure and function of the aminoacyl-tRNA binding site.</text>
</comment>
<keyword evidence="2 5" id="KW-0689">Ribosomal protein</keyword>
<dbReference type="Gene3D" id="2.30.30.790">
    <property type="match status" value="1"/>
</dbReference>
<dbReference type="PIRSF" id="PIRSF002191">
    <property type="entry name" value="Ribosomal_L19"/>
    <property type="match status" value="1"/>
</dbReference>
<evidence type="ECO:0000256" key="1">
    <source>
        <dbReference type="ARBA" id="ARBA00005781"/>
    </source>
</evidence>
<dbReference type="Pfam" id="PF01245">
    <property type="entry name" value="Ribosomal_L19"/>
    <property type="match status" value="1"/>
</dbReference>
<dbReference type="InterPro" id="IPR038657">
    <property type="entry name" value="Ribosomal_bL19_sf"/>
</dbReference>
<comment type="similarity">
    <text evidence="1 5 6">Belongs to the bacterial ribosomal protein bL19 family.</text>
</comment>
<dbReference type="NCBIfam" id="TIGR01024">
    <property type="entry name" value="rplS_bact"/>
    <property type="match status" value="1"/>
</dbReference>
<feature type="compositionally biased region" description="Basic and acidic residues" evidence="7">
    <location>
        <begin position="18"/>
        <end position="33"/>
    </location>
</feature>
<evidence type="ECO:0000256" key="2">
    <source>
        <dbReference type="ARBA" id="ARBA00022980"/>
    </source>
</evidence>
<keyword evidence="3 5" id="KW-0687">Ribonucleoprotein</keyword>
<dbReference type="HAMAP" id="MF_00402">
    <property type="entry name" value="Ribosomal_bL19"/>
    <property type="match status" value="1"/>
</dbReference>
<protein>
    <recommendedName>
        <fullName evidence="4 5">Large ribosomal subunit protein bL19</fullName>
    </recommendedName>
</protein>
<evidence type="ECO:0000256" key="3">
    <source>
        <dbReference type="ARBA" id="ARBA00023274"/>
    </source>
</evidence>
<evidence type="ECO:0000256" key="4">
    <source>
        <dbReference type="ARBA" id="ARBA00035171"/>
    </source>
</evidence>
<dbReference type="PRINTS" id="PR00061">
    <property type="entry name" value="RIBOSOMALL19"/>
</dbReference>
<evidence type="ECO:0000256" key="5">
    <source>
        <dbReference type="HAMAP-Rule" id="MF_00402"/>
    </source>
</evidence>
<proteinExistence type="inferred from homology"/>
<dbReference type="PANTHER" id="PTHR15680">
    <property type="entry name" value="RIBOSOMAL PROTEIN L19"/>
    <property type="match status" value="1"/>
</dbReference>
<dbReference type="AlphaFoldDB" id="A0A831YZQ1"/>
<comment type="caution">
    <text evidence="8">The sequence shown here is derived from an EMBL/GenBank/DDBJ whole genome shotgun (WGS) entry which is preliminary data.</text>
</comment>
<evidence type="ECO:0000256" key="6">
    <source>
        <dbReference type="RuleBase" id="RU000559"/>
    </source>
</evidence>
<accession>A0A831YZQ1</accession>
<dbReference type="InterPro" id="IPR018257">
    <property type="entry name" value="Ribosomal_bL19_CS"/>
</dbReference>
<dbReference type="PANTHER" id="PTHR15680:SF9">
    <property type="entry name" value="LARGE RIBOSOMAL SUBUNIT PROTEIN BL19M"/>
    <property type="match status" value="1"/>
</dbReference>
<gene>
    <name evidence="5" type="primary">rplS</name>
    <name evidence="8" type="ORF">ENR01_01920</name>
</gene>